<name>A0AA88A8H5_FICCA</name>
<organism evidence="2 3">
    <name type="scientific">Ficus carica</name>
    <name type="common">Common fig</name>
    <dbReference type="NCBI Taxonomy" id="3494"/>
    <lineage>
        <taxon>Eukaryota</taxon>
        <taxon>Viridiplantae</taxon>
        <taxon>Streptophyta</taxon>
        <taxon>Embryophyta</taxon>
        <taxon>Tracheophyta</taxon>
        <taxon>Spermatophyta</taxon>
        <taxon>Magnoliopsida</taxon>
        <taxon>eudicotyledons</taxon>
        <taxon>Gunneridae</taxon>
        <taxon>Pentapetalae</taxon>
        <taxon>rosids</taxon>
        <taxon>fabids</taxon>
        <taxon>Rosales</taxon>
        <taxon>Moraceae</taxon>
        <taxon>Ficeae</taxon>
        <taxon>Ficus</taxon>
    </lineage>
</organism>
<feature type="compositionally biased region" description="Pro residues" evidence="1">
    <location>
        <begin position="42"/>
        <end position="55"/>
    </location>
</feature>
<sequence>MPVSSSALPIFKQHATQEYLSPHLCYNDSQPLGNHPLRQFGPHPPTTTSPQPPATIPSDEPIHRGPPPT</sequence>
<reference evidence="2" key="1">
    <citation type="submission" date="2023-07" db="EMBL/GenBank/DDBJ databases">
        <title>draft genome sequence of fig (Ficus carica).</title>
        <authorList>
            <person name="Takahashi T."/>
            <person name="Nishimura K."/>
        </authorList>
    </citation>
    <scope>NUCLEOTIDE SEQUENCE</scope>
</reference>
<keyword evidence="3" id="KW-1185">Reference proteome</keyword>
<dbReference type="AlphaFoldDB" id="A0AA88A8H5"/>
<gene>
    <name evidence="2" type="ORF">TIFTF001_020380</name>
</gene>
<evidence type="ECO:0000313" key="2">
    <source>
        <dbReference type="EMBL" id="GMN51224.1"/>
    </source>
</evidence>
<evidence type="ECO:0000313" key="3">
    <source>
        <dbReference type="Proteomes" id="UP001187192"/>
    </source>
</evidence>
<evidence type="ECO:0000256" key="1">
    <source>
        <dbReference type="SAM" id="MobiDB-lite"/>
    </source>
</evidence>
<feature type="region of interest" description="Disordered" evidence="1">
    <location>
        <begin position="27"/>
        <end position="69"/>
    </location>
</feature>
<accession>A0AA88A8H5</accession>
<dbReference type="EMBL" id="BTGU01000036">
    <property type="protein sequence ID" value="GMN51224.1"/>
    <property type="molecule type" value="Genomic_DNA"/>
</dbReference>
<proteinExistence type="predicted"/>
<protein>
    <submittedName>
        <fullName evidence="2">Uncharacterized protein</fullName>
    </submittedName>
</protein>
<comment type="caution">
    <text evidence="2">The sequence shown here is derived from an EMBL/GenBank/DDBJ whole genome shotgun (WGS) entry which is preliminary data.</text>
</comment>
<dbReference type="Proteomes" id="UP001187192">
    <property type="component" value="Unassembled WGS sequence"/>
</dbReference>